<organism evidence="1 2">
    <name type="scientific">Meishania litoralis</name>
    <dbReference type="NCBI Taxonomy" id="3434685"/>
    <lineage>
        <taxon>Bacteria</taxon>
        <taxon>Pseudomonadati</taxon>
        <taxon>Bacteroidota</taxon>
        <taxon>Flavobacteriia</taxon>
        <taxon>Flavobacteriales</taxon>
        <taxon>Flavobacteriaceae</taxon>
        <taxon>Meishania</taxon>
    </lineage>
</organism>
<reference evidence="1" key="1">
    <citation type="submission" date="2024-09" db="EMBL/GenBank/DDBJ databases">
        <authorList>
            <person name="Liu J."/>
        </authorList>
    </citation>
    <scope>NUCLEOTIDE SEQUENCE</scope>
    <source>
        <strain evidence="1">NBU2967</strain>
    </source>
</reference>
<keyword evidence="2" id="KW-1185">Reference proteome</keyword>
<name>A0ACC7LND9_9FLAO</name>
<dbReference type="Proteomes" id="UP001595191">
    <property type="component" value="Unassembled WGS sequence"/>
</dbReference>
<dbReference type="EMBL" id="JBHFPV010000006">
    <property type="protein sequence ID" value="MFH6605070.1"/>
    <property type="molecule type" value="Genomic_DNA"/>
</dbReference>
<protein>
    <submittedName>
        <fullName evidence="1">Amidohydrolase family protein</fullName>
    </submittedName>
</protein>
<comment type="caution">
    <text evidence="1">The sequence shown here is derived from an EMBL/GenBank/DDBJ whole genome shotgun (WGS) entry which is preliminary data.</text>
</comment>
<sequence>MKNTIRFLILFAFVISCNEKPKQEQELEPDKASVAMETIKKIDVHAHFHYDRDYLPEFFKAWNMQGVLVDVALQDSTDIRRSWDDYVALAEARPGMFWLCSSLIGVGIDAPDFAEKEIARLTKEIEQGAKMVKVWKNFGMVTKDASGKYIQIDDERLQPIWDFLAEKNIPVMAHIGEPIQAWRPLDDPNNPHYGYYTQHPQYHAYQHPEIPPYETIIAARDNWIAKNADLKILCAHMGSMSHDVDMIAERLDKFQNMYVEPAARFGDLVSQNPKKVRAFYEKYQDRIMFGTDFGNNTPQDSLSTTALQEERAELDEDYRLRWKYLSGTDTVEIRNQRSAGLNLSEAILRKVYYQNMADFLKVGQP</sequence>
<accession>A0ACC7LND9</accession>
<proteinExistence type="predicted"/>
<evidence type="ECO:0000313" key="1">
    <source>
        <dbReference type="EMBL" id="MFH6605070.1"/>
    </source>
</evidence>
<evidence type="ECO:0000313" key="2">
    <source>
        <dbReference type="Proteomes" id="UP001595191"/>
    </source>
</evidence>
<gene>
    <name evidence="1" type="ORF">ACEZ3G_16405</name>
</gene>